<reference evidence="2" key="1">
    <citation type="submission" date="2019-02" db="EMBL/GenBank/DDBJ databases">
        <title>Draft genome sequence of Muricauda sp. 176CP4-71.</title>
        <authorList>
            <person name="Park J.-S."/>
        </authorList>
    </citation>
    <scope>NUCLEOTIDE SEQUENCE [LARGE SCALE GENOMIC DNA]</scope>
    <source>
        <strain evidence="2">176GS2-150</strain>
    </source>
</reference>
<dbReference type="InterPro" id="IPR021879">
    <property type="entry name" value="VC2046_fam"/>
</dbReference>
<evidence type="ECO:0000313" key="1">
    <source>
        <dbReference type="EMBL" id="TAA48018.1"/>
    </source>
</evidence>
<organism evidence="1 2">
    <name type="scientific">Corallincola spongiicola</name>
    <dbReference type="NCBI Taxonomy" id="2520508"/>
    <lineage>
        <taxon>Bacteria</taxon>
        <taxon>Pseudomonadati</taxon>
        <taxon>Pseudomonadota</taxon>
        <taxon>Gammaproteobacteria</taxon>
        <taxon>Alteromonadales</taxon>
        <taxon>Psychromonadaceae</taxon>
        <taxon>Corallincola</taxon>
    </lineage>
</organism>
<protein>
    <recommendedName>
        <fullName evidence="3">QueD like 2</fullName>
    </recommendedName>
</protein>
<comment type="caution">
    <text evidence="1">The sequence shown here is derived from an EMBL/GenBank/DDBJ whole genome shotgun (WGS) entry which is preliminary data.</text>
</comment>
<dbReference type="Proteomes" id="UP000292544">
    <property type="component" value="Unassembled WGS sequence"/>
</dbReference>
<sequence>MVQSEQVNSSIIVNELQLGQSLNKAVGSGDSAKFAYLLSMLSDDVLDQPQFQFACFDSIKPAPDETQLRKEFSLPESAPLFSDAETMLRATNQSQLFAEGGSITDVRLLAALAPTALVAKKEDDNSLSADILDILPHWKRADVCPKPEYSSSEPMIELLNKLHSSSQTAL</sequence>
<keyword evidence="2" id="KW-1185">Reference proteome</keyword>
<name>A0ABY1WTF3_9GAMM</name>
<dbReference type="EMBL" id="SHLY01000001">
    <property type="protein sequence ID" value="TAA48018.1"/>
    <property type="molecule type" value="Genomic_DNA"/>
</dbReference>
<accession>A0ABY1WTF3</accession>
<proteinExistence type="predicted"/>
<evidence type="ECO:0008006" key="3">
    <source>
        <dbReference type="Google" id="ProtNLM"/>
    </source>
</evidence>
<dbReference type="Pfam" id="PF11993">
    <property type="entry name" value="VC2046"/>
    <property type="match status" value="1"/>
</dbReference>
<evidence type="ECO:0000313" key="2">
    <source>
        <dbReference type="Proteomes" id="UP000292544"/>
    </source>
</evidence>
<gene>
    <name evidence="1" type="ORF">EXY25_01875</name>
</gene>